<gene>
    <name evidence="6" type="ORF">AMYX_08850</name>
</gene>
<protein>
    <recommendedName>
        <fullName evidence="5">Hemerythrin-like domain-containing protein</fullName>
    </recommendedName>
</protein>
<feature type="domain" description="Hemerythrin-like" evidence="5">
    <location>
        <begin position="15"/>
        <end position="128"/>
    </location>
</feature>
<sequence>MEETHAWNERLNLGHEALDREHHLQLALASALADALEAGRPRVARRIAEQLAGYSAAHFAGEELLMEAAAYGHLDSHRQEHRDLLAQIAETRELVAAGERALAVVMALDLRAELGSHMSASDRHFAELAERPRETQ</sequence>
<evidence type="ECO:0000313" key="6">
    <source>
        <dbReference type="EMBL" id="GEJ56144.1"/>
    </source>
</evidence>
<dbReference type="InterPro" id="IPR012312">
    <property type="entry name" value="Hemerythrin-like"/>
</dbReference>
<keyword evidence="2" id="KW-0813">Transport</keyword>
<dbReference type="GO" id="GO:0046872">
    <property type="term" value="F:metal ion binding"/>
    <property type="evidence" value="ECO:0007669"/>
    <property type="project" value="UniProtKB-KW"/>
</dbReference>
<keyword evidence="7" id="KW-1185">Reference proteome</keyword>
<keyword evidence="4" id="KW-0408">Iron</keyword>
<dbReference type="AlphaFoldDB" id="A0A7I9VIB2"/>
<comment type="caution">
    <text evidence="6">The sequence shown here is derived from an EMBL/GenBank/DDBJ whole genome shotgun (WGS) entry which is preliminary data.</text>
</comment>
<dbReference type="GO" id="GO:0005344">
    <property type="term" value="F:oxygen carrier activity"/>
    <property type="evidence" value="ECO:0007669"/>
    <property type="project" value="UniProtKB-KW"/>
</dbReference>
<evidence type="ECO:0000256" key="4">
    <source>
        <dbReference type="ARBA" id="ARBA00023004"/>
    </source>
</evidence>
<comment type="similarity">
    <text evidence="1">Belongs to the hemerythrin family.</text>
</comment>
<dbReference type="Gene3D" id="1.20.120.50">
    <property type="entry name" value="Hemerythrin-like"/>
    <property type="match status" value="1"/>
</dbReference>
<organism evidence="6 7">
    <name type="scientific">Anaeromyxobacter diazotrophicus</name>
    <dbReference type="NCBI Taxonomy" id="2590199"/>
    <lineage>
        <taxon>Bacteria</taxon>
        <taxon>Pseudomonadati</taxon>
        <taxon>Myxococcota</taxon>
        <taxon>Myxococcia</taxon>
        <taxon>Myxococcales</taxon>
        <taxon>Cystobacterineae</taxon>
        <taxon>Anaeromyxobacteraceae</taxon>
        <taxon>Anaeromyxobacter</taxon>
    </lineage>
</organism>
<dbReference type="SUPFAM" id="SSF47188">
    <property type="entry name" value="Hemerythrin-like"/>
    <property type="match status" value="1"/>
</dbReference>
<dbReference type="CDD" id="cd12107">
    <property type="entry name" value="Hemerythrin"/>
    <property type="match status" value="1"/>
</dbReference>
<dbReference type="InterPro" id="IPR035938">
    <property type="entry name" value="Hemerythrin-like_sf"/>
</dbReference>
<proteinExistence type="inferred from homology"/>
<dbReference type="InterPro" id="IPR050669">
    <property type="entry name" value="Hemerythrin"/>
</dbReference>
<dbReference type="Pfam" id="PF01814">
    <property type="entry name" value="Hemerythrin"/>
    <property type="match status" value="1"/>
</dbReference>
<evidence type="ECO:0000256" key="2">
    <source>
        <dbReference type="ARBA" id="ARBA00022621"/>
    </source>
</evidence>
<dbReference type="InterPro" id="IPR016131">
    <property type="entry name" value="Haemerythrin_Fe_BS"/>
</dbReference>
<keyword evidence="3" id="KW-0479">Metal-binding</keyword>
<dbReference type="InterPro" id="IPR012827">
    <property type="entry name" value="Hemerythrin_metal-bd"/>
</dbReference>
<dbReference type="NCBIfam" id="TIGR02481">
    <property type="entry name" value="hemeryth_dom"/>
    <property type="match status" value="1"/>
</dbReference>
<evidence type="ECO:0000256" key="3">
    <source>
        <dbReference type="ARBA" id="ARBA00022723"/>
    </source>
</evidence>
<dbReference type="Proteomes" id="UP000503640">
    <property type="component" value="Unassembled WGS sequence"/>
</dbReference>
<dbReference type="PROSITE" id="PS00550">
    <property type="entry name" value="HEMERYTHRINS"/>
    <property type="match status" value="1"/>
</dbReference>
<evidence type="ECO:0000313" key="7">
    <source>
        <dbReference type="Proteomes" id="UP000503640"/>
    </source>
</evidence>
<name>A0A7I9VIB2_9BACT</name>
<accession>A0A7I9VIB2</accession>
<dbReference type="EMBL" id="BJTG01000002">
    <property type="protein sequence ID" value="GEJ56144.1"/>
    <property type="molecule type" value="Genomic_DNA"/>
</dbReference>
<evidence type="ECO:0000259" key="5">
    <source>
        <dbReference type="Pfam" id="PF01814"/>
    </source>
</evidence>
<keyword evidence="2" id="KW-0561">Oxygen transport</keyword>
<evidence type="ECO:0000256" key="1">
    <source>
        <dbReference type="ARBA" id="ARBA00010587"/>
    </source>
</evidence>
<dbReference type="PANTHER" id="PTHR37164:SF1">
    <property type="entry name" value="BACTERIOHEMERYTHRIN"/>
    <property type="match status" value="1"/>
</dbReference>
<reference evidence="7" key="1">
    <citation type="journal article" date="2020" name="Appl. Environ. Microbiol.">
        <title>Diazotrophic Anaeromyxobacter Isolates from Soils.</title>
        <authorList>
            <person name="Masuda Y."/>
            <person name="Yamanaka H."/>
            <person name="Xu Z.X."/>
            <person name="Shiratori Y."/>
            <person name="Aono T."/>
            <person name="Amachi S."/>
            <person name="Senoo K."/>
            <person name="Itoh H."/>
        </authorList>
    </citation>
    <scope>NUCLEOTIDE SEQUENCE [LARGE SCALE GENOMIC DNA]</scope>
    <source>
        <strain evidence="7">R267</strain>
    </source>
</reference>
<dbReference type="PANTHER" id="PTHR37164">
    <property type="entry name" value="BACTERIOHEMERYTHRIN"/>
    <property type="match status" value="1"/>
</dbReference>
<dbReference type="RefSeq" id="WP_176063351.1">
    <property type="nucleotide sequence ID" value="NZ_BJTG01000002.1"/>
</dbReference>